<dbReference type="AlphaFoldDB" id="A0AAD6AUW6"/>
<evidence type="ECO:0000256" key="1">
    <source>
        <dbReference type="SAM" id="SignalP"/>
    </source>
</evidence>
<protein>
    <recommendedName>
        <fullName evidence="4">Secreted protein</fullName>
    </recommendedName>
</protein>
<keyword evidence="3" id="KW-1185">Reference proteome</keyword>
<sequence>MNTCAFLLILTVQIYADGIEGPTGARPPSVDRGRGAALRVVAYSGETIVCSSEKSSAGWSRVSEAERKQGISETFQHAGKDAEKTERFTVCGLPLPASSFPLCSDSQSAGFSAPSARGNERQTAEIGSGRLMLRVPFIPYPEERKPQEQFIFSPLAMFQFFTFLL</sequence>
<proteinExistence type="predicted"/>
<keyword evidence="1" id="KW-0732">Signal</keyword>
<evidence type="ECO:0000313" key="3">
    <source>
        <dbReference type="Proteomes" id="UP001219934"/>
    </source>
</evidence>
<dbReference type="EMBL" id="JAPTMU010000015">
    <property type="protein sequence ID" value="KAJ4931170.1"/>
    <property type="molecule type" value="Genomic_DNA"/>
</dbReference>
<reference evidence="2" key="1">
    <citation type="submission" date="2022-11" db="EMBL/GenBank/DDBJ databases">
        <title>Chromosome-level genome of Pogonophryne albipinna.</title>
        <authorList>
            <person name="Jo E."/>
        </authorList>
    </citation>
    <scope>NUCLEOTIDE SEQUENCE</scope>
    <source>
        <strain evidence="2">SGF0006</strain>
        <tissue evidence="2">Muscle</tissue>
    </source>
</reference>
<accession>A0AAD6AUW6</accession>
<comment type="caution">
    <text evidence="2">The sequence shown here is derived from an EMBL/GenBank/DDBJ whole genome shotgun (WGS) entry which is preliminary data.</text>
</comment>
<feature type="chain" id="PRO_5042186368" description="Secreted protein" evidence="1">
    <location>
        <begin position="17"/>
        <end position="165"/>
    </location>
</feature>
<evidence type="ECO:0000313" key="2">
    <source>
        <dbReference type="EMBL" id="KAJ4931170.1"/>
    </source>
</evidence>
<gene>
    <name evidence="2" type="ORF">JOQ06_025468</name>
</gene>
<name>A0AAD6AUW6_9TELE</name>
<evidence type="ECO:0008006" key="4">
    <source>
        <dbReference type="Google" id="ProtNLM"/>
    </source>
</evidence>
<organism evidence="2 3">
    <name type="scientific">Pogonophryne albipinna</name>
    <dbReference type="NCBI Taxonomy" id="1090488"/>
    <lineage>
        <taxon>Eukaryota</taxon>
        <taxon>Metazoa</taxon>
        <taxon>Chordata</taxon>
        <taxon>Craniata</taxon>
        <taxon>Vertebrata</taxon>
        <taxon>Euteleostomi</taxon>
        <taxon>Actinopterygii</taxon>
        <taxon>Neopterygii</taxon>
        <taxon>Teleostei</taxon>
        <taxon>Neoteleostei</taxon>
        <taxon>Acanthomorphata</taxon>
        <taxon>Eupercaria</taxon>
        <taxon>Perciformes</taxon>
        <taxon>Notothenioidei</taxon>
        <taxon>Pogonophryne</taxon>
    </lineage>
</organism>
<dbReference type="Proteomes" id="UP001219934">
    <property type="component" value="Unassembled WGS sequence"/>
</dbReference>
<feature type="signal peptide" evidence="1">
    <location>
        <begin position="1"/>
        <end position="16"/>
    </location>
</feature>
<feature type="non-terminal residue" evidence="2">
    <location>
        <position position="165"/>
    </location>
</feature>